<gene>
    <name evidence="2" type="ORF">Atep_00300</name>
</gene>
<evidence type="ECO:0000313" key="3">
    <source>
        <dbReference type="Proteomes" id="UP000680679"/>
    </source>
</evidence>
<sequence>MTRSRDDHTGRRLVHASLVLGSGAVLLAGWPWLSLLSPWGYVPPADRPPIESGVTSQVFVYGTLRWRWR</sequence>
<name>A0ABN6G6K4_9GAMM</name>
<evidence type="ECO:0000256" key="1">
    <source>
        <dbReference type="SAM" id="Phobius"/>
    </source>
</evidence>
<dbReference type="Proteomes" id="UP000680679">
    <property type="component" value="Chromosome"/>
</dbReference>
<keyword evidence="1" id="KW-1133">Transmembrane helix</keyword>
<feature type="transmembrane region" description="Helical" evidence="1">
    <location>
        <begin position="12"/>
        <end position="33"/>
    </location>
</feature>
<keyword evidence="3" id="KW-1185">Reference proteome</keyword>
<organism evidence="2 3">
    <name type="scientific">Allochromatium tepidum</name>
    <dbReference type="NCBI Taxonomy" id="553982"/>
    <lineage>
        <taxon>Bacteria</taxon>
        <taxon>Pseudomonadati</taxon>
        <taxon>Pseudomonadota</taxon>
        <taxon>Gammaproteobacteria</taxon>
        <taxon>Chromatiales</taxon>
        <taxon>Chromatiaceae</taxon>
        <taxon>Allochromatium</taxon>
    </lineage>
</organism>
<keyword evidence="1" id="KW-0472">Membrane</keyword>
<evidence type="ECO:0000313" key="2">
    <source>
        <dbReference type="EMBL" id="BCU05353.1"/>
    </source>
</evidence>
<dbReference type="EMBL" id="AP024563">
    <property type="protein sequence ID" value="BCU05353.1"/>
    <property type="molecule type" value="Genomic_DNA"/>
</dbReference>
<proteinExistence type="predicted"/>
<keyword evidence="1" id="KW-0812">Transmembrane</keyword>
<accession>A0ABN6G6K4</accession>
<protein>
    <submittedName>
        <fullName evidence="2">Uncharacterized protein</fullName>
    </submittedName>
</protein>
<reference evidence="2 3" key="1">
    <citation type="submission" date="2021-04" db="EMBL/GenBank/DDBJ databases">
        <title>Complete genome sequencing of Allochromatium tepidum strain NZ.</title>
        <authorList>
            <person name="Tsukatani Y."/>
            <person name="Mori H."/>
        </authorList>
    </citation>
    <scope>NUCLEOTIDE SEQUENCE [LARGE SCALE GENOMIC DNA]</scope>
    <source>
        <strain evidence="2 3">NZ</strain>
    </source>
</reference>